<dbReference type="OrthoDB" id="2378324at2759"/>
<dbReference type="VEuPathDB" id="FungiDB:G647_10075"/>
<feature type="region of interest" description="Disordered" evidence="1">
    <location>
        <begin position="1"/>
        <end position="29"/>
    </location>
</feature>
<dbReference type="Pfam" id="PF01966">
    <property type="entry name" value="HD"/>
    <property type="match status" value="1"/>
</dbReference>
<dbReference type="EMBL" id="LGRB01000017">
    <property type="protein sequence ID" value="OCT45928.1"/>
    <property type="molecule type" value="Genomic_DNA"/>
</dbReference>
<accession>A0A1C1CBS8</accession>
<evidence type="ECO:0000259" key="2">
    <source>
        <dbReference type="Pfam" id="PF01966"/>
    </source>
</evidence>
<dbReference type="InterPro" id="IPR003607">
    <property type="entry name" value="HD/PDEase_dom"/>
</dbReference>
<sequence>MCGLSGAAGPGAVAPETTLSHSHSSDTDAPDDAAASLRVFVPHSTLCAAAFDLVISAALPLSILHHSIRVYLFANWLADKEKSEWADSDLLFVACMTHDIGASHKHDGPQRFEVEGADAGADLVRSHSKSEADAHEVWTAIALHTSPGIAERITPLARLVRLGVLIDFRLATRSSLGAVDYARDIEARLPRLDIEKVLGDAVVEQAIRNPAKAPAASWPNNLYKSHLENPQWDGINRAF</sequence>
<evidence type="ECO:0000313" key="4">
    <source>
        <dbReference type="Proteomes" id="UP000094526"/>
    </source>
</evidence>
<dbReference type="PANTHER" id="PTHR35569">
    <property type="entry name" value="CYANAMIDE HYDRATASE DDI2-RELATED"/>
    <property type="match status" value="1"/>
</dbReference>
<dbReference type="Proteomes" id="UP000094526">
    <property type="component" value="Unassembled WGS sequence"/>
</dbReference>
<gene>
    <name evidence="3" type="ORF">CLCR_00513</name>
</gene>
<dbReference type="CDD" id="cd00077">
    <property type="entry name" value="HDc"/>
    <property type="match status" value="1"/>
</dbReference>
<evidence type="ECO:0000256" key="1">
    <source>
        <dbReference type="SAM" id="MobiDB-lite"/>
    </source>
</evidence>
<dbReference type="STRING" id="86049.A0A1C1CBS8"/>
<dbReference type="InterPro" id="IPR006674">
    <property type="entry name" value="HD_domain"/>
</dbReference>
<dbReference type="eggNOG" id="ENOG502SRKJ">
    <property type="taxonomic scope" value="Eukaryota"/>
</dbReference>
<dbReference type="VEuPathDB" id="FungiDB:CLCR_00513"/>
<name>A0A1C1CBS8_9EURO</name>
<comment type="caution">
    <text evidence="3">The sequence shown here is derived from an EMBL/GenBank/DDBJ whole genome shotgun (WGS) entry which is preliminary data.</text>
</comment>
<dbReference type="AlphaFoldDB" id="A0A1C1CBS8"/>
<dbReference type="GO" id="GO:0016787">
    <property type="term" value="F:hydrolase activity"/>
    <property type="evidence" value="ECO:0007669"/>
    <property type="project" value="UniProtKB-KW"/>
</dbReference>
<dbReference type="Gene3D" id="1.10.3210.10">
    <property type="entry name" value="Hypothetical protein af1432"/>
    <property type="match status" value="1"/>
</dbReference>
<feature type="domain" description="HD" evidence="2">
    <location>
        <begin position="64"/>
        <end position="162"/>
    </location>
</feature>
<reference evidence="4" key="1">
    <citation type="submission" date="2015-07" db="EMBL/GenBank/DDBJ databases">
        <authorList>
            <person name="Teixeira M.M."/>
            <person name="Souza R.C."/>
            <person name="Almeida L.G."/>
            <person name="Vicente V.A."/>
            <person name="de Hoog S."/>
            <person name="Bocca A.L."/>
            <person name="de Almeida S.R."/>
            <person name="Vasconcelos A.T."/>
            <person name="Felipe M.S."/>
        </authorList>
    </citation>
    <scope>NUCLEOTIDE SEQUENCE [LARGE SCALE GENOMIC DNA]</scope>
    <source>
        <strain evidence="4">KSF</strain>
    </source>
</reference>
<keyword evidence="4" id="KW-1185">Reference proteome</keyword>
<organism evidence="3 4">
    <name type="scientific">Cladophialophora carrionii</name>
    <dbReference type="NCBI Taxonomy" id="86049"/>
    <lineage>
        <taxon>Eukaryota</taxon>
        <taxon>Fungi</taxon>
        <taxon>Dikarya</taxon>
        <taxon>Ascomycota</taxon>
        <taxon>Pezizomycotina</taxon>
        <taxon>Eurotiomycetes</taxon>
        <taxon>Chaetothyriomycetidae</taxon>
        <taxon>Chaetothyriales</taxon>
        <taxon>Herpotrichiellaceae</taxon>
        <taxon>Cladophialophora</taxon>
    </lineage>
</organism>
<dbReference type="SUPFAM" id="SSF109604">
    <property type="entry name" value="HD-domain/PDEase-like"/>
    <property type="match status" value="1"/>
</dbReference>
<protein>
    <submittedName>
        <fullName evidence="3">Metal-dependent phosphohydrolase HD sub domain-containing protein</fullName>
    </submittedName>
</protein>
<keyword evidence="3" id="KW-0378">Hydrolase</keyword>
<proteinExistence type="predicted"/>
<evidence type="ECO:0000313" key="3">
    <source>
        <dbReference type="EMBL" id="OCT45928.1"/>
    </source>
</evidence>
<dbReference type="PANTHER" id="PTHR35569:SF1">
    <property type="entry name" value="CYANAMIDE HYDRATASE DDI2-RELATED"/>
    <property type="match status" value="1"/>
</dbReference>